<organism evidence="1 2">
    <name type="scientific">Albula goreensis</name>
    <dbReference type="NCBI Taxonomy" id="1534307"/>
    <lineage>
        <taxon>Eukaryota</taxon>
        <taxon>Metazoa</taxon>
        <taxon>Chordata</taxon>
        <taxon>Craniata</taxon>
        <taxon>Vertebrata</taxon>
        <taxon>Euteleostomi</taxon>
        <taxon>Actinopterygii</taxon>
        <taxon>Neopterygii</taxon>
        <taxon>Teleostei</taxon>
        <taxon>Albuliformes</taxon>
        <taxon>Albulidae</taxon>
        <taxon>Albula</taxon>
    </lineage>
</organism>
<comment type="caution">
    <text evidence="1">The sequence shown here is derived from an EMBL/GenBank/DDBJ whole genome shotgun (WGS) entry which is preliminary data.</text>
</comment>
<evidence type="ECO:0000313" key="2">
    <source>
        <dbReference type="Proteomes" id="UP000829720"/>
    </source>
</evidence>
<accession>A0A8T3CB10</accession>
<protein>
    <submittedName>
        <fullName evidence="1">Uncharacterized protein</fullName>
    </submittedName>
</protein>
<gene>
    <name evidence="1" type="ORF">AGOR_G00247440</name>
</gene>
<evidence type="ECO:0000313" key="1">
    <source>
        <dbReference type="EMBL" id="KAI1882123.1"/>
    </source>
</evidence>
<proteinExistence type="predicted"/>
<sequence length="67" mass="7380">MGSCCNPEALWIRPVEFVNTTDLKLARRRSLSLEGALPPALQSADCGVAHDRWESEISALLSCDHQN</sequence>
<name>A0A8T3CB10_9TELE</name>
<dbReference type="AlphaFoldDB" id="A0A8T3CB10"/>
<dbReference type="Proteomes" id="UP000829720">
    <property type="component" value="Unassembled WGS sequence"/>
</dbReference>
<reference evidence="1" key="1">
    <citation type="submission" date="2021-01" db="EMBL/GenBank/DDBJ databases">
        <authorList>
            <person name="Zahm M."/>
            <person name="Roques C."/>
            <person name="Cabau C."/>
            <person name="Klopp C."/>
            <person name="Donnadieu C."/>
            <person name="Jouanno E."/>
            <person name="Lampietro C."/>
            <person name="Louis A."/>
            <person name="Herpin A."/>
            <person name="Echchiki A."/>
            <person name="Berthelot C."/>
            <person name="Parey E."/>
            <person name="Roest-Crollius H."/>
            <person name="Braasch I."/>
            <person name="Postlethwait J."/>
            <person name="Bobe J."/>
            <person name="Montfort J."/>
            <person name="Bouchez O."/>
            <person name="Begum T."/>
            <person name="Mejri S."/>
            <person name="Adams A."/>
            <person name="Chen W.-J."/>
            <person name="Guiguen Y."/>
        </authorList>
    </citation>
    <scope>NUCLEOTIDE SEQUENCE</scope>
    <source>
        <tissue evidence="1">Blood</tissue>
    </source>
</reference>
<keyword evidence="2" id="KW-1185">Reference proteome</keyword>
<dbReference type="EMBL" id="JAERUA010000025">
    <property type="protein sequence ID" value="KAI1882123.1"/>
    <property type="molecule type" value="Genomic_DNA"/>
</dbReference>